<dbReference type="RefSeq" id="WP_343059581.1">
    <property type="nucleotide sequence ID" value="NZ_JACIEN010000001.1"/>
</dbReference>
<gene>
    <name evidence="5" type="ORF">GGR16_001142</name>
</gene>
<evidence type="ECO:0000256" key="1">
    <source>
        <dbReference type="ARBA" id="ARBA00023122"/>
    </source>
</evidence>
<feature type="domain" description="CBS" evidence="4">
    <location>
        <begin position="9"/>
        <end position="65"/>
    </location>
</feature>
<evidence type="ECO:0000313" key="5">
    <source>
        <dbReference type="EMBL" id="MBB4016136.1"/>
    </source>
</evidence>
<dbReference type="Pfam" id="PF04972">
    <property type="entry name" value="BON"/>
    <property type="match status" value="1"/>
</dbReference>
<sequence length="231" mass="24369">MEQTARDVMATDVVSVRPDTSVRHAAEIMLARGLSGLPVIDDDGRLAGVITEGDLMRRAELRDALGSAETSGASEPDRSRDYVTGHSWRVGDVMSTPAVAVEETTPLGEIAALFDRRAIKRVPVLRAGVLVGIVSRSDLLRGIVTAAPDRTAAGDAAIRLGIVTRLRHDLGLAEPLPDVVVTRGIVHLSGIVRSETERAAVRVVAEGVRGVAGVDDRLVVQPQEPSGPEAA</sequence>
<feature type="domain" description="BON" evidence="3">
    <location>
        <begin position="154"/>
        <end position="222"/>
    </location>
</feature>
<dbReference type="Gene3D" id="3.10.580.10">
    <property type="entry name" value="CBS-domain"/>
    <property type="match status" value="1"/>
</dbReference>
<dbReference type="CDD" id="cd04586">
    <property type="entry name" value="CBS_pair_BON_assoc"/>
    <property type="match status" value="1"/>
</dbReference>
<accession>A0A840BZG0</accession>
<dbReference type="PANTHER" id="PTHR43080:SF26">
    <property type="entry name" value="REGULATORY PROTEIN"/>
    <property type="match status" value="1"/>
</dbReference>
<feature type="domain" description="CBS" evidence="4">
    <location>
        <begin position="94"/>
        <end position="150"/>
    </location>
</feature>
<dbReference type="AlphaFoldDB" id="A0A840BZG0"/>
<dbReference type="SMART" id="SM00116">
    <property type="entry name" value="CBS"/>
    <property type="match status" value="2"/>
</dbReference>
<proteinExistence type="predicted"/>
<dbReference type="Pfam" id="PF00571">
    <property type="entry name" value="CBS"/>
    <property type="match status" value="2"/>
</dbReference>
<dbReference type="Gene3D" id="3.30.1340.30">
    <property type="match status" value="1"/>
</dbReference>
<dbReference type="PROSITE" id="PS51371">
    <property type="entry name" value="CBS"/>
    <property type="match status" value="2"/>
</dbReference>
<dbReference type="PROSITE" id="PS50914">
    <property type="entry name" value="BON"/>
    <property type="match status" value="1"/>
</dbReference>
<keyword evidence="1 2" id="KW-0129">CBS domain</keyword>
<dbReference type="InterPro" id="IPR017080">
    <property type="entry name" value="UCP036990_CBS_BON"/>
</dbReference>
<keyword evidence="6" id="KW-1185">Reference proteome</keyword>
<protein>
    <submittedName>
        <fullName evidence="5">CBS domain-containing protein</fullName>
    </submittedName>
</protein>
<evidence type="ECO:0000313" key="6">
    <source>
        <dbReference type="Proteomes" id="UP000577362"/>
    </source>
</evidence>
<evidence type="ECO:0000259" key="3">
    <source>
        <dbReference type="PROSITE" id="PS50914"/>
    </source>
</evidence>
<dbReference type="EMBL" id="JACIEN010000001">
    <property type="protein sequence ID" value="MBB4016136.1"/>
    <property type="molecule type" value="Genomic_DNA"/>
</dbReference>
<dbReference type="InterPro" id="IPR007055">
    <property type="entry name" value="BON_dom"/>
</dbReference>
<comment type="caution">
    <text evidence="5">The sequence shown here is derived from an EMBL/GenBank/DDBJ whole genome shotgun (WGS) entry which is preliminary data.</text>
</comment>
<dbReference type="SUPFAM" id="SSF54631">
    <property type="entry name" value="CBS-domain pair"/>
    <property type="match status" value="1"/>
</dbReference>
<evidence type="ECO:0000259" key="4">
    <source>
        <dbReference type="PROSITE" id="PS51371"/>
    </source>
</evidence>
<dbReference type="InterPro" id="IPR051257">
    <property type="entry name" value="Diverse_CBS-Domain"/>
</dbReference>
<organism evidence="5 6">
    <name type="scientific">Chelatococcus caeni</name>
    <dbReference type="NCBI Taxonomy" id="1348468"/>
    <lineage>
        <taxon>Bacteria</taxon>
        <taxon>Pseudomonadati</taxon>
        <taxon>Pseudomonadota</taxon>
        <taxon>Alphaproteobacteria</taxon>
        <taxon>Hyphomicrobiales</taxon>
        <taxon>Chelatococcaceae</taxon>
        <taxon>Chelatococcus</taxon>
    </lineage>
</organism>
<dbReference type="PANTHER" id="PTHR43080">
    <property type="entry name" value="CBS DOMAIN-CONTAINING PROTEIN CBSX3, MITOCHONDRIAL"/>
    <property type="match status" value="1"/>
</dbReference>
<dbReference type="PIRSF" id="PIRSF036990">
    <property type="entry name" value="UCP036990_CBS_BON"/>
    <property type="match status" value="1"/>
</dbReference>
<name>A0A840BZG0_9HYPH</name>
<dbReference type="Proteomes" id="UP000577362">
    <property type="component" value="Unassembled WGS sequence"/>
</dbReference>
<evidence type="ECO:0000256" key="2">
    <source>
        <dbReference type="PROSITE-ProRule" id="PRU00703"/>
    </source>
</evidence>
<dbReference type="InterPro" id="IPR000644">
    <property type="entry name" value="CBS_dom"/>
</dbReference>
<reference evidence="5 6" key="1">
    <citation type="submission" date="2020-08" db="EMBL/GenBank/DDBJ databases">
        <title>Genomic Encyclopedia of Type Strains, Phase IV (KMG-IV): sequencing the most valuable type-strain genomes for metagenomic binning, comparative biology and taxonomic classification.</title>
        <authorList>
            <person name="Goeker M."/>
        </authorList>
    </citation>
    <scope>NUCLEOTIDE SEQUENCE [LARGE SCALE GENOMIC DNA]</scope>
    <source>
        <strain evidence="5 6">DSM 103737</strain>
    </source>
</reference>
<dbReference type="InterPro" id="IPR046342">
    <property type="entry name" value="CBS_dom_sf"/>
</dbReference>